<dbReference type="Proteomes" id="UP001195483">
    <property type="component" value="Unassembled WGS sequence"/>
</dbReference>
<feature type="compositionally biased region" description="Acidic residues" evidence="3">
    <location>
        <begin position="91"/>
        <end position="101"/>
    </location>
</feature>
<reference evidence="5" key="1">
    <citation type="journal article" date="2021" name="Genome Biol. Evol.">
        <title>A High-Quality Reference Genome for a Parasitic Bivalve with Doubly Uniparental Inheritance (Bivalvia: Unionida).</title>
        <authorList>
            <person name="Smith C.H."/>
        </authorList>
    </citation>
    <scope>NUCLEOTIDE SEQUENCE</scope>
    <source>
        <strain evidence="5">CHS0354</strain>
    </source>
</reference>
<dbReference type="InterPro" id="IPR001660">
    <property type="entry name" value="SAM"/>
</dbReference>
<sequence length="360" mass="41583">MNIFACDRRTMRFAAGGYMDADTCVDLVYDLCHKLEETKMWPCDLYIWSTREEKDMSVVTKKKWSESLEYFLKSIFFCFKKDTRAVAIQTEVDESTTEETDTNGGNDSEGASISLFPESVVGDSEAVKVEEWLPEGEIRDRYLHLFQRNGFDTTMFISGMTEKELRNIGVKRKGHLKFLLEQIKNLPEFDIEAYVPKRVDVWLERIGLGEYKTAFKANQIEAERDMEILKSFNRKDIEKELGINKAGERRQLEVKQKLSVITEHNLKEVNIQEYDFWDRLRKVSLLPGIKAFGLEEDLKEKLGGLRNSMLMVLCVSNTLWLILLASLASQTSLTVVGSNPIDYVRQWLADHNTPDQVKLT</sequence>
<reference evidence="5" key="3">
    <citation type="submission" date="2023-05" db="EMBL/GenBank/DDBJ databases">
        <authorList>
            <person name="Smith C.H."/>
        </authorList>
    </citation>
    <scope>NUCLEOTIDE SEQUENCE</scope>
    <source>
        <strain evidence="5">CHS0354</strain>
        <tissue evidence="5">Mantle</tissue>
    </source>
</reference>
<dbReference type="PANTHER" id="PTHR24174:SF16">
    <property type="entry name" value="CASKIN-2"/>
    <property type="match status" value="1"/>
</dbReference>
<protein>
    <recommendedName>
        <fullName evidence="4">SAM domain-containing protein</fullName>
    </recommendedName>
</protein>
<dbReference type="InterPro" id="IPR033635">
    <property type="entry name" value="ANKS1/Caskin"/>
</dbReference>
<evidence type="ECO:0000259" key="4">
    <source>
        <dbReference type="PROSITE" id="PS50105"/>
    </source>
</evidence>
<dbReference type="SMART" id="SM00454">
    <property type="entry name" value="SAM"/>
    <property type="match status" value="2"/>
</dbReference>
<evidence type="ECO:0000313" key="6">
    <source>
        <dbReference type="Proteomes" id="UP001195483"/>
    </source>
</evidence>
<reference evidence="5" key="2">
    <citation type="journal article" date="2021" name="Genome Biol. Evol.">
        <title>Developing a high-quality reference genome for a parasitic bivalve with doubly uniparental inheritance (Bivalvia: Unionida).</title>
        <authorList>
            <person name="Smith C.H."/>
        </authorList>
    </citation>
    <scope>NUCLEOTIDE SEQUENCE</scope>
    <source>
        <strain evidence="5">CHS0354</strain>
        <tissue evidence="5">Mantle</tissue>
    </source>
</reference>
<dbReference type="AlphaFoldDB" id="A0AAE0SR78"/>
<dbReference type="PANTHER" id="PTHR24174">
    <property type="entry name" value="ANKYRIN REPEAT AND STERILE ALPHA MOTIF DOMAIN-CONTAINING PROTEIN 1"/>
    <property type="match status" value="1"/>
</dbReference>
<feature type="region of interest" description="Disordered" evidence="3">
    <location>
        <begin position="91"/>
        <end position="112"/>
    </location>
</feature>
<dbReference type="SUPFAM" id="SSF47769">
    <property type="entry name" value="SAM/Pointed domain"/>
    <property type="match status" value="2"/>
</dbReference>
<evidence type="ECO:0000256" key="1">
    <source>
        <dbReference type="ARBA" id="ARBA00022737"/>
    </source>
</evidence>
<keyword evidence="6" id="KW-1185">Reference proteome</keyword>
<accession>A0AAE0SR78</accession>
<evidence type="ECO:0000313" key="5">
    <source>
        <dbReference type="EMBL" id="KAK3596691.1"/>
    </source>
</evidence>
<keyword evidence="2" id="KW-0040">ANK repeat</keyword>
<evidence type="ECO:0000256" key="3">
    <source>
        <dbReference type="SAM" id="MobiDB-lite"/>
    </source>
</evidence>
<proteinExistence type="predicted"/>
<comment type="caution">
    <text evidence="5">The sequence shown here is derived from an EMBL/GenBank/DDBJ whole genome shotgun (WGS) entry which is preliminary data.</text>
</comment>
<name>A0AAE0SR78_9BIVA</name>
<dbReference type="InterPro" id="IPR013761">
    <property type="entry name" value="SAM/pointed_sf"/>
</dbReference>
<dbReference type="CDD" id="cd09487">
    <property type="entry name" value="SAM_superfamily"/>
    <property type="match status" value="1"/>
</dbReference>
<dbReference type="EMBL" id="JAEAOA010002221">
    <property type="protein sequence ID" value="KAK3596691.1"/>
    <property type="molecule type" value="Genomic_DNA"/>
</dbReference>
<keyword evidence="1" id="KW-0677">Repeat</keyword>
<feature type="domain" description="SAM" evidence="4">
    <location>
        <begin position="129"/>
        <end position="189"/>
    </location>
</feature>
<evidence type="ECO:0000256" key="2">
    <source>
        <dbReference type="ARBA" id="ARBA00023043"/>
    </source>
</evidence>
<dbReference type="PROSITE" id="PS50105">
    <property type="entry name" value="SAM_DOMAIN"/>
    <property type="match status" value="2"/>
</dbReference>
<feature type="domain" description="SAM" evidence="4">
    <location>
        <begin position="194"/>
        <end position="252"/>
    </location>
</feature>
<dbReference type="Gene3D" id="1.10.150.50">
    <property type="entry name" value="Transcription Factor, Ets-1"/>
    <property type="match status" value="2"/>
</dbReference>
<dbReference type="Pfam" id="PF07647">
    <property type="entry name" value="SAM_2"/>
    <property type="match status" value="1"/>
</dbReference>
<gene>
    <name evidence="5" type="ORF">CHS0354_038028</name>
</gene>
<organism evidence="5 6">
    <name type="scientific">Potamilus streckersoni</name>
    <dbReference type="NCBI Taxonomy" id="2493646"/>
    <lineage>
        <taxon>Eukaryota</taxon>
        <taxon>Metazoa</taxon>
        <taxon>Spiralia</taxon>
        <taxon>Lophotrochozoa</taxon>
        <taxon>Mollusca</taxon>
        <taxon>Bivalvia</taxon>
        <taxon>Autobranchia</taxon>
        <taxon>Heteroconchia</taxon>
        <taxon>Palaeoheterodonta</taxon>
        <taxon>Unionida</taxon>
        <taxon>Unionoidea</taxon>
        <taxon>Unionidae</taxon>
        <taxon>Ambleminae</taxon>
        <taxon>Lampsilini</taxon>
        <taxon>Potamilus</taxon>
    </lineage>
</organism>
<dbReference type="Pfam" id="PF00536">
    <property type="entry name" value="SAM_1"/>
    <property type="match status" value="1"/>
</dbReference>